<dbReference type="Pfam" id="PF01527">
    <property type="entry name" value="HTH_Tnp_1"/>
    <property type="match status" value="1"/>
</dbReference>
<accession>A0A1I4QAJ6</accession>
<evidence type="ECO:0000256" key="1">
    <source>
        <dbReference type="SAM" id="Coils"/>
    </source>
</evidence>
<reference evidence="3" key="1">
    <citation type="submission" date="2016-10" db="EMBL/GenBank/DDBJ databases">
        <authorList>
            <person name="Varghese N."/>
            <person name="Submissions S."/>
        </authorList>
    </citation>
    <scope>NUCLEOTIDE SEQUENCE [LARGE SCALE GENOMIC DNA]</scope>
    <source>
        <strain evidence="3">Nm44</strain>
    </source>
</reference>
<dbReference type="EMBL" id="FOUB01000025">
    <property type="protein sequence ID" value="SFM36715.1"/>
    <property type="molecule type" value="Genomic_DNA"/>
</dbReference>
<dbReference type="PANTHER" id="PTHR33609">
    <property type="entry name" value="LOW CALCIUM RESPONSE LOCUS PROTEIN S"/>
    <property type="match status" value="1"/>
</dbReference>
<dbReference type="InterPro" id="IPR009057">
    <property type="entry name" value="Homeodomain-like_sf"/>
</dbReference>
<evidence type="ECO:0000313" key="3">
    <source>
        <dbReference type="Proteomes" id="UP000183287"/>
    </source>
</evidence>
<name>A0A1I4QAJ6_9PROT</name>
<proteinExistence type="predicted"/>
<gene>
    <name evidence="2" type="ORF">SAMN05421863_102543</name>
</gene>
<dbReference type="Proteomes" id="UP000183287">
    <property type="component" value="Unassembled WGS sequence"/>
</dbReference>
<keyword evidence="3" id="KW-1185">Reference proteome</keyword>
<dbReference type="GO" id="GO:0004803">
    <property type="term" value="F:transposase activity"/>
    <property type="evidence" value="ECO:0007669"/>
    <property type="project" value="InterPro"/>
</dbReference>
<dbReference type="GO" id="GO:0006313">
    <property type="term" value="P:DNA transposition"/>
    <property type="evidence" value="ECO:0007669"/>
    <property type="project" value="InterPro"/>
</dbReference>
<dbReference type="PANTHER" id="PTHR33609:SF1">
    <property type="entry name" value="TRANSPOSASE"/>
    <property type="match status" value="1"/>
</dbReference>
<keyword evidence="1" id="KW-0175">Coiled coil</keyword>
<dbReference type="InterPro" id="IPR002514">
    <property type="entry name" value="Transposase_8"/>
</dbReference>
<evidence type="ECO:0000313" key="2">
    <source>
        <dbReference type="EMBL" id="SFM36715.1"/>
    </source>
</evidence>
<dbReference type="SUPFAM" id="SSF46689">
    <property type="entry name" value="Homeodomain-like"/>
    <property type="match status" value="1"/>
</dbReference>
<dbReference type="GO" id="GO:0003677">
    <property type="term" value="F:DNA binding"/>
    <property type="evidence" value="ECO:0007669"/>
    <property type="project" value="InterPro"/>
</dbReference>
<dbReference type="AlphaFoldDB" id="A0A1I4QAJ6"/>
<protein>
    <submittedName>
        <fullName evidence="2">Transposase</fullName>
    </submittedName>
</protein>
<feature type="coiled-coil region" evidence="1">
    <location>
        <begin position="55"/>
        <end position="82"/>
    </location>
</feature>
<dbReference type="InterPro" id="IPR052546">
    <property type="entry name" value="Transposase_8_domain"/>
</dbReference>
<sequence>MASPGKRYKPEQIVNLLCEIEVMMANGKTLLEACKQAGISDKSYYRWRRIYGGLKVDQARKFKEIEAENTRLKKRVAELSLRGAMLTEVVKGNY</sequence>
<organism evidence="2 3">
    <name type="scientific">Nitrosomonas communis</name>
    <dbReference type="NCBI Taxonomy" id="44574"/>
    <lineage>
        <taxon>Bacteria</taxon>
        <taxon>Pseudomonadati</taxon>
        <taxon>Pseudomonadota</taxon>
        <taxon>Betaproteobacteria</taxon>
        <taxon>Nitrosomonadales</taxon>
        <taxon>Nitrosomonadaceae</taxon>
        <taxon>Nitrosomonas</taxon>
    </lineage>
</organism>